<keyword evidence="4" id="KW-0175">Coiled coil</keyword>
<name>A0A4V3ERX2_9CLOT</name>
<dbReference type="AlphaFoldDB" id="A0A4V3ERX2"/>
<keyword evidence="3 6" id="KW-0067">ATP-binding</keyword>
<dbReference type="InterPro" id="IPR051309">
    <property type="entry name" value="ABCF_ATPase"/>
</dbReference>
<evidence type="ECO:0000256" key="2">
    <source>
        <dbReference type="ARBA" id="ARBA00022741"/>
    </source>
</evidence>
<evidence type="ECO:0000259" key="5">
    <source>
        <dbReference type="PROSITE" id="PS50893"/>
    </source>
</evidence>
<dbReference type="PROSITE" id="PS50893">
    <property type="entry name" value="ABC_TRANSPORTER_2"/>
    <property type="match status" value="2"/>
</dbReference>
<evidence type="ECO:0000313" key="6">
    <source>
        <dbReference type="EMBL" id="TDT50285.1"/>
    </source>
</evidence>
<dbReference type="GO" id="GO:0005524">
    <property type="term" value="F:ATP binding"/>
    <property type="evidence" value="ECO:0007669"/>
    <property type="project" value="UniProtKB-KW"/>
</dbReference>
<dbReference type="InterPro" id="IPR017871">
    <property type="entry name" value="ABC_transporter-like_CS"/>
</dbReference>
<dbReference type="Gene3D" id="3.40.50.300">
    <property type="entry name" value="P-loop containing nucleotide triphosphate hydrolases"/>
    <property type="match status" value="2"/>
</dbReference>
<sequence>MIVLSLNSVSKSYGVNTILKDINFAINEFDKIGLVGRNGAGKTTLFKILCGQLMPDSGNIYIQRDKTLGYLSQNLDLDEEAEVFVETMKVFSHVKDIERRLREIEVLISNPNASSSEHERLLKEYGNLQEEFERLDGYGCESYARGVLIGLGITSKDFTKKIKYLSGGQKTRVALAKLLLRKPDILLLDEPTNHLDLSAIYFLENFLKDYRGTVILISHDRYFLDVITNKTFELLNGVIEEYNGNYSYFIKERQRRFEERMKDYELQQKEIKRLEEMIERFRSYNREKSIKQAESREKALDRIERIDRPTVDNRSARINFDIKIKSGNDVLVVENLSKAYGEKVLFTDLSFMIRREERVALIGENGRGKSTILKIVSGLVSPDSGYVRLGKNVQVGYYDQEQRNLSPEKTVIDEIWDEYPDMTVTQVRNYLASFLFTGDDVFKTVSTLSGGEKCRLSLLKVMLSKPNFLLLDEPTNHLDILSREALENALLNYMGTLLVVSHDRYFLNKIIHRIIELDENGLTEYLGNFQYYLLKKNSNEDEIVINAQGKSKTEIREERRRQREIQERKKQLKKDIEDTEKDIQRIEERVKELEELMCLEEVYSNPEKSIEINSEVKHLRERLEELYEKWEELLSREG</sequence>
<evidence type="ECO:0000256" key="1">
    <source>
        <dbReference type="ARBA" id="ARBA00022737"/>
    </source>
</evidence>
<keyword evidence="7" id="KW-1185">Reference proteome</keyword>
<feature type="coiled-coil region" evidence="4">
    <location>
        <begin position="555"/>
        <end position="636"/>
    </location>
</feature>
<dbReference type="SMART" id="SM00382">
    <property type="entry name" value="AAA"/>
    <property type="match status" value="2"/>
</dbReference>
<dbReference type="RefSeq" id="WP_133629271.1">
    <property type="nucleotide sequence ID" value="NZ_SOAZ01000032.1"/>
</dbReference>
<dbReference type="FunFam" id="3.40.50.300:FF:000011">
    <property type="entry name" value="Putative ABC transporter ATP-binding component"/>
    <property type="match status" value="1"/>
</dbReference>
<reference evidence="6 7" key="1">
    <citation type="submission" date="2019-03" db="EMBL/GenBank/DDBJ databases">
        <title>Genomic Encyclopedia of Type Strains, Phase IV (KMG-IV): sequencing the most valuable type-strain genomes for metagenomic binning, comparative biology and taxonomic classification.</title>
        <authorList>
            <person name="Goeker M."/>
        </authorList>
    </citation>
    <scope>NUCLEOTIDE SEQUENCE [LARGE SCALE GENOMIC DNA]</scope>
    <source>
        <strain evidence="6 7">DSM 24455</strain>
    </source>
</reference>
<dbReference type="NCBIfam" id="NF000355">
    <property type="entry name" value="ribo_prot_ABC_F"/>
    <property type="match status" value="1"/>
</dbReference>
<comment type="caution">
    <text evidence="6">The sequence shown here is derived from an EMBL/GenBank/DDBJ whole genome shotgun (WGS) entry which is preliminary data.</text>
</comment>
<feature type="domain" description="ABC transporter" evidence="5">
    <location>
        <begin position="4"/>
        <end position="261"/>
    </location>
</feature>
<keyword evidence="1" id="KW-0677">Repeat</keyword>
<dbReference type="OrthoDB" id="9801441at2"/>
<dbReference type="Pfam" id="PF12848">
    <property type="entry name" value="ABC_tran_Xtn"/>
    <property type="match status" value="1"/>
</dbReference>
<dbReference type="CDD" id="cd03221">
    <property type="entry name" value="ABCF_EF-3"/>
    <property type="match status" value="2"/>
</dbReference>
<organism evidence="6 7">
    <name type="scientific">Fonticella tunisiensis</name>
    <dbReference type="NCBI Taxonomy" id="1096341"/>
    <lineage>
        <taxon>Bacteria</taxon>
        <taxon>Bacillati</taxon>
        <taxon>Bacillota</taxon>
        <taxon>Clostridia</taxon>
        <taxon>Eubacteriales</taxon>
        <taxon>Clostridiaceae</taxon>
        <taxon>Fonticella</taxon>
    </lineage>
</organism>
<dbReference type="PANTHER" id="PTHR42855:SF2">
    <property type="entry name" value="DRUG RESISTANCE ABC TRANSPORTER,ATP-BINDING PROTEIN"/>
    <property type="match status" value="1"/>
</dbReference>
<dbReference type="InterPro" id="IPR037118">
    <property type="entry name" value="Val-tRNA_synth_C_sf"/>
</dbReference>
<protein>
    <submittedName>
        <fullName evidence="6">ATP-binding cassette subfamily F protein 3</fullName>
    </submittedName>
</protein>
<dbReference type="Gene3D" id="1.10.287.380">
    <property type="entry name" value="Valyl-tRNA synthetase, C-terminal domain"/>
    <property type="match status" value="1"/>
</dbReference>
<dbReference type="Proteomes" id="UP000295325">
    <property type="component" value="Unassembled WGS sequence"/>
</dbReference>
<gene>
    <name evidence="6" type="ORF">EDD71_1325</name>
</gene>
<feature type="coiled-coil region" evidence="4">
    <location>
        <begin position="254"/>
        <end position="294"/>
    </location>
</feature>
<dbReference type="EMBL" id="SOAZ01000032">
    <property type="protein sequence ID" value="TDT50285.1"/>
    <property type="molecule type" value="Genomic_DNA"/>
</dbReference>
<dbReference type="GO" id="GO:0016887">
    <property type="term" value="F:ATP hydrolysis activity"/>
    <property type="evidence" value="ECO:0007669"/>
    <property type="project" value="InterPro"/>
</dbReference>
<dbReference type="InterPro" id="IPR003439">
    <property type="entry name" value="ABC_transporter-like_ATP-bd"/>
</dbReference>
<dbReference type="InterPro" id="IPR032781">
    <property type="entry name" value="ABC_tran_Xtn"/>
</dbReference>
<dbReference type="SUPFAM" id="SSF52540">
    <property type="entry name" value="P-loop containing nucleoside triphosphate hydrolases"/>
    <property type="match status" value="2"/>
</dbReference>
<dbReference type="PANTHER" id="PTHR42855">
    <property type="entry name" value="ABC TRANSPORTER ATP-BINDING SUBUNIT"/>
    <property type="match status" value="1"/>
</dbReference>
<dbReference type="GO" id="GO:0003677">
    <property type="term" value="F:DNA binding"/>
    <property type="evidence" value="ECO:0007669"/>
    <property type="project" value="InterPro"/>
</dbReference>
<dbReference type="InterPro" id="IPR027417">
    <property type="entry name" value="P-loop_NTPase"/>
</dbReference>
<keyword evidence="2" id="KW-0547">Nucleotide-binding</keyword>
<dbReference type="InterPro" id="IPR032524">
    <property type="entry name" value="ABC_tran_C"/>
</dbReference>
<dbReference type="Pfam" id="PF16326">
    <property type="entry name" value="ABC_tran_CTD"/>
    <property type="match status" value="1"/>
</dbReference>
<accession>A0A4V3ERX2</accession>
<evidence type="ECO:0000256" key="4">
    <source>
        <dbReference type="SAM" id="Coils"/>
    </source>
</evidence>
<proteinExistence type="predicted"/>
<evidence type="ECO:0000313" key="7">
    <source>
        <dbReference type="Proteomes" id="UP000295325"/>
    </source>
</evidence>
<dbReference type="FunFam" id="3.40.50.300:FF:000309">
    <property type="entry name" value="ABC transporter ATP-binding protein"/>
    <property type="match status" value="1"/>
</dbReference>
<dbReference type="InterPro" id="IPR003593">
    <property type="entry name" value="AAA+_ATPase"/>
</dbReference>
<dbReference type="PROSITE" id="PS00211">
    <property type="entry name" value="ABC_TRANSPORTER_1"/>
    <property type="match status" value="1"/>
</dbReference>
<feature type="domain" description="ABC transporter" evidence="5">
    <location>
        <begin position="331"/>
        <end position="544"/>
    </location>
</feature>
<dbReference type="Pfam" id="PF00005">
    <property type="entry name" value="ABC_tran"/>
    <property type="match status" value="2"/>
</dbReference>
<evidence type="ECO:0000256" key="3">
    <source>
        <dbReference type="ARBA" id="ARBA00022840"/>
    </source>
</evidence>